<sequence>MRNSVRLVSLAAAAALSITLAACSAPSADPTPSATASTTPTAPPSPTPSSTPSFDAADTSTWLITDQGIGRAELGSESIVDALSPTFALTDHCEDLEYYETAEGAQASFGIISHPGESGVSGITIRVPGDVPLSGPVAASPLTKSGIGLGSTLDELTTAEPDGAFDATPGTSGYVVGTSPRWMVFEVSEAEPFVRGITVTDTLPATGFCS</sequence>
<name>A0A3S9WMX9_9MICO</name>
<dbReference type="Proteomes" id="UP000274841">
    <property type="component" value="Chromosome"/>
</dbReference>
<evidence type="ECO:0000256" key="1">
    <source>
        <dbReference type="SAM" id="MobiDB-lite"/>
    </source>
</evidence>
<keyword evidence="2" id="KW-0732">Signal</keyword>
<feature type="compositionally biased region" description="Low complexity" evidence="1">
    <location>
        <begin position="27"/>
        <end position="40"/>
    </location>
</feature>
<evidence type="ECO:0000313" key="3">
    <source>
        <dbReference type="EMBL" id="AZS41444.1"/>
    </source>
</evidence>
<dbReference type="RefSeq" id="WP_127012515.1">
    <property type="nucleotide sequence ID" value="NZ_CP031422.1"/>
</dbReference>
<proteinExistence type="predicted"/>
<evidence type="ECO:0000313" key="4">
    <source>
        <dbReference type="Proteomes" id="UP000274841"/>
    </source>
</evidence>
<gene>
    <name evidence="3" type="ORF">CVS54_02795</name>
</gene>
<dbReference type="KEGG" id="moy:CVS54_02795"/>
<organism evidence="3 4">
    <name type="scientific">Microbacterium oxydans</name>
    <dbReference type="NCBI Taxonomy" id="82380"/>
    <lineage>
        <taxon>Bacteria</taxon>
        <taxon>Bacillati</taxon>
        <taxon>Actinomycetota</taxon>
        <taxon>Actinomycetes</taxon>
        <taxon>Micrococcales</taxon>
        <taxon>Microbacteriaceae</taxon>
        <taxon>Microbacterium</taxon>
    </lineage>
</organism>
<accession>A0A3S9WMX9</accession>
<evidence type="ECO:0000256" key="2">
    <source>
        <dbReference type="SAM" id="SignalP"/>
    </source>
</evidence>
<feature type="chain" id="PRO_5039400348" description="Secreted protein" evidence="2">
    <location>
        <begin position="25"/>
        <end position="210"/>
    </location>
</feature>
<dbReference type="EMBL" id="CP031422">
    <property type="protein sequence ID" value="AZS41444.1"/>
    <property type="molecule type" value="Genomic_DNA"/>
</dbReference>
<feature type="region of interest" description="Disordered" evidence="1">
    <location>
        <begin position="27"/>
        <end position="56"/>
    </location>
</feature>
<feature type="signal peptide" evidence="2">
    <location>
        <begin position="1"/>
        <end position="24"/>
    </location>
</feature>
<dbReference type="PROSITE" id="PS51257">
    <property type="entry name" value="PROKAR_LIPOPROTEIN"/>
    <property type="match status" value="1"/>
</dbReference>
<dbReference type="AlphaFoldDB" id="A0A3S9WMX9"/>
<protein>
    <recommendedName>
        <fullName evidence="5">Secreted protein</fullName>
    </recommendedName>
</protein>
<reference evidence="3 4" key="1">
    <citation type="submission" date="2018-08" db="EMBL/GenBank/DDBJ databases">
        <title>Microbacterium oxydans strain HG3.</title>
        <authorList>
            <person name="ORTET P."/>
        </authorList>
    </citation>
    <scope>NUCLEOTIDE SEQUENCE [LARGE SCALE GENOMIC DNA]</scope>
    <source>
        <strain evidence="3 4">HG3</strain>
    </source>
</reference>
<evidence type="ECO:0008006" key="5">
    <source>
        <dbReference type="Google" id="ProtNLM"/>
    </source>
</evidence>